<dbReference type="InterPro" id="IPR029058">
    <property type="entry name" value="AB_hydrolase_fold"/>
</dbReference>
<dbReference type="Pfam" id="PF00561">
    <property type="entry name" value="Abhydrolase_1"/>
    <property type="match status" value="1"/>
</dbReference>
<dbReference type="GO" id="GO:0016787">
    <property type="term" value="F:hydrolase activity"/>
    <property type="evidence" value="ECO:0007669"/>
    <property type="project" value="UniProtKB-KW"/>
</dbReference>
<reference evidence="3" key="1">
    <citation type="journal article" date="2019" name="Int. J. Syst. Evol. Microbiol.">
        <title>The Global Catalogue of Microorganisms (GCM) 10K type strain sequencing project: providing services to taxonomists for standard genome sequencing and annotation.</title>
        <authorList>
            <consortium name="The Broad Institute Genomics Platform"/>
            <consortium name="The Broad Institute Genome Sequencing Center for Infectious Disease"/>
            <person name="Wu L."/>
            <person name="Ma J."/>
        </authorList>
    </citation>
    <scope>NUCLEOTIDE SEQUENCE [LARGE SCALE GENOMIC DNA]</scope>
    <source>
        <strain evidence="3">CGMCC 4.7192</strain>
    </source>
</reference>
<dbReference type="InterPro" id="IPR000073">
    <property type="entry name" value="AB_hydrolase_1"/>
</dbReference>
<dbReference type="SUPFAM" id="SSF53474">
    <property type="entry name" value="alpha/beta-Hydrolases"/>
    <property type="match status" value="1"/>
</dbReference>
<comment type="caution">
    <text evidence="2">The sequence shown here is derived from an EMBL/GenBank/DDBJ whole genome shotgun (WGS) entry which is preliminary data.</text>
</comment>
<name>A0ABW5BEC5_9PROT</name>
<dbReference type="PANTHER" id="PTHR36837">
    <property type="entry name" value="POLY(3-HYDROXYALKANOATE) POLYMERASE SUBUNIT PHAC"/>
    <property type="match status" value="1"/>
</dbReference>
<evidence type="ECO:0000313" key="2">
    <source>
        <dbReference type="EMBL" id="MFD2204447.1"/>
    </source>
</evidence>
<proteinExistence type="predicted"/>
<dbReference type="Proteomes" id="UP001597294">
    <property type="component" value="Unassembled WGS sequence"/>
</dbReference>
<sequence length="384" mass="43554">MPEIPEAMMQEITAKLCGEERLKFTIALDHAIQKKFQLYQQGIERYQQHSYQREVPETTVSWSLGSACLREINPEVARNNSALGYPIFVIPSLVNRYYILDLIEKNSFLRWLGKEGWRPFVMDWGAPGETEKEFGLENYICEYLVPALRHIKKKTGRPPIVLGYCMGGTLSVALAELCQEDICSMVLMASPWDFHNGSEAGQDLASDRFEEIRVRQQGAWLSSLLPIIDAQGEMPHQILQALFASLDLTLSLRKFSTFTRFKENSDEERRFVALEDWLNDGVCLTAKVSKECFEGWYSENTPEKGNWHIDGKRINPANLNIPNLSIISSRDRIVPSASSYALAKKLSKSSVLDTPLGHIGMVVSRGAQSKIWTPLSSWMKQNVT</sequence>
<protein>
    <submittedName>
        <fullName evidence="2">Alpha/beta fold hydrolase</fullName>
    </submittedName>
</protein>
<keyword evidence="3" id="KW-1185">Reference proteome</keyword>
<organism evidence="2 3">
    <name type="scientific">Kiloniella antarctica</name>
    <dbReference type="NCBI Taxonomy" id="1550907"/>
    <lineage>
        <taxon>Bacteria</taxon>
        <taxon>Pseudomonadati</taxon>
        <taxon>Pseudomonadota</taxon>
        <taxon>Alphaproteobacteria</taxon>
        <taxon>Rhodospirillales</taxon>
        <taxon>Kiloniellaceae</taxon>
        <taxon>Kiloniella</taxon>
    </lineage>
</organism>
<feature type="domain" description="AB hydrolase-1" evidence="1">
    <location>
        <begin position="112"/>
        <end position="360"/>
    </location>
</feature>
<keyword evidence="2" id="KW-0378">Hydrolase</keyword>
<dbReference type="RefSeq" id="WP_380248041.1">
    <property type="nucleotide sequence ID" value="NZ_JBHUII010000001.1"/>
</dbReference>
<dbReference type="EMBL" id="JBHUII010000001">
    <property type="protein sequence ID" value="MFD2204447.1"/>
    <property type="molecule type" value="Genomic_DNA"/>
</dbReference>
<evidence type="ECO:0000313" key="3">
    <source>
        <dbReference type="Proteomes" id="UP001597294"/>
    </source>
</evidence>
<accession>A0ABW5BEC5</accession>
<dbReference type="InterPro" id="IPR051321">
    <property type="entry name" value="PHA/PHB_synthase"/>
</dbReference>
<evidence type="ECO:0000259" key="1">
    <source>
        <dbReference type="Pfam" id="PF00561"/>
    </source>
</evidence>
<gene>
    <name evidence="2" type="ORF">ACFSKO_02430</name>
</gene>
<dbReference type="PANTHER" id="PTHR36837:SF2">
    <property type="entry name" value="POLY(3-HYDROXYALKANOATE) POLYMERASE SUBUNIT PHAC"/>
    <property type="match status" value="1"/>
</dbReference>
<dbReference type="Gene3D" id="3.40.50.1820">
    <property type="entry name" value="alpha/beta hydrolase"/>
    <property type="match status" value="1"/>
</dbReference>